<dbReference type="Pfam" id="PF01966">
    <property type="entry name" value="HD"/>
    <property type="match status" value="1"/>
</dbReference>
<dbReference type="CDD" id="cd00077">
    <property type="entry name" value="HDc"/>
    <property type="match status" value="1"/>
</dbReference>
<name>A0A1X2IJN8_9FUNG</name>
<evidence type="ECO:0000259" key="1">
    <source>
        <dbReference type="SMART" id="SM00471"/>
    </source>
</evidence>
<gene>
    <name evidence="2" type="ORF">BCR42DRAFT_412502</name>
</gene>
<dbReference type="Proteomes" id="UP000193560">
    <property type="component" value="Unassembled WGS sequence"/>
</dbReference>
<dbReference type="OrthoDB" id="16547at2759"/>
<dbReference type="SUPFAM" id="SSF109604">
    <property type="entry name" value="HD-domain/PDEase-like"/>
    <property type="match status" value="1"/>
</dbReference>
<dbReference type="STRING" id="90262.A0A1X2IJN8"/>
<evidence type="ECO:0000313" key="3">
    <source>
        <dbReference type="Proteomes" id="UP000193560"/>
    </source>
</evidence>
<dbReference type="Gene3D" id="1.10.472.50">
    <property type="entry name" value="HD-domain/PDEase-like"/>
    <property type="match status" value="1"/>
</dbReference>
<accession>A0A1X2IJN8</accession>
<dbReference type="PANTHER" id="PTHR33594">
    <property type="entry name" value="SUPERFAMILY HYDROLASE, PUTATIVE (AFU_ORTHOLOGUE AFUA_1G03035)-RELATED"/>
    <property type="match status" value="1"/>
</dbReference>
<dbReference type="EMBL" id="MCGE01000009">
    <property type="protein sequence ID" value="ORZ17781.1"/>
    <property type="molecule type" value="Genomic_DNA"/>
</dbReference>
<evidence type="ECO:0000313" key="2">
    <source>
        <dbReference type="EMBL" id="ORZ17781.1"/>
    </source>
</evidence>
<feature type="domain" description="HD/PDEase" evidence="1">
    <location>
        <begin position="21"/>
        <end position="152"/>
    </location>
</feature>
<comment type="caution">
    <text evidence="2">The sequence shown here is derived from an EMBL/GenBank/DDBJ whole genome shotgun (WGS) entry which is preliminary data.</text>
</comment>
<dbReference type="Gene3D" id="1.20.58.1910">
    <property type="match status" value="1"/>
</dbReference>
<dbReference type="SMART" id="SM00471">
    <property type="entry name" value="HDc"/>
    <property type="match status" value="1"/>
</dbReference>
<proteinExistence type="predicted"/>
<dbReference type="AlphaFoldDB" id="A0A1X2IJN8"/>
<dbReference type="InterPro" id="IPR006674">
    <property type="entry name" value="HD_domain"/>
</dbReference>
<organism evidence="2 3">
    <name type="scientific">Absidia repens</name>
    <dbReference type="NCBI Taxonomy" id="90262"/>
    <lineage>
        <taxon>Eukaryota</taxon>
        <taxon>Fungi</taxon>
        <taxon>Fungi incertae sedis</taxon>
        <taxon>Mucoromycota</taxon>
        <taxon>Mucoromycotina</taxon>
        <taxon>Mucoromycetes</taxon>
        <taxon>Mucorales</taxon>
        <taxon>Cunninghamellaceae</taxon>
        <taxon>Absidia</taxon>
    </lineage>
</organism>
<keyword evidence="3" id="KW-1185">Reference proteome</keyword>
<reference evidence="2 3" key="1">
    <citation type="submission" date="2016-07" db="EMBL/GenBank/DDBJ databases">
        <title>Pervasive Adenine N6-methylation of Active Genes in Fungi.</title>
        <authorList>
            <consortium name="DOE Joint Genome Institute"/>
            <person name="Mondo S.J."/>
            <person name="Dannebaum R.O."/>
            <person name="Kuo R.C."/>
            <person name="Labutti K."/>
            <person name="Haridas S."/>
            <person name="Kuo A."/>
            <person name="Salamov A."/>
            <person name="Ahrendt S.R."/>
            <person name="Lipzen A."/>
            <person name="Sullivan W."/>
            <person name="Andreopoulos W.B."/>
            <person name="Clum A."/>
            <person name="Lindquist E."/>
            <person name="Daum C."/>
            <person name="Ramamoorthy G.K."/>
            <person name="Gryganskyi A."/>
            <person name="Culley D."/>
            <person name="Magnuson J.K."/>
            <person name="James T.Y."/>
            <person name="O'Malley M.A."/>
            <person name="Stajich J.E."/>
            <person name="Spatafora J.W."/>
            <person name="Visel A."/>
            <person name="Grigoriev I.V."/>
        </authorList>
    </citation>
    <scope>NUCLEOTIDE SEQUENCE [LARGE SCALE GENOMIC DNA]</scope>
    <source>
        <strain evidence="2 3">NRRL 1336</strain>
    </source>
</reference>
<sequence>MCPDIIKTTEDMVKDYMKSFDPSHDFHHIERVRKLAMELARDLMDKGEYLDLEVVALAALCHDIGDPKYYQGIVTGGDIVSSFLTQKGYETAKANWVARIVNHVGFRKELAWDDAKDDPLAVNWRNTCLELHVVQDADKLDAIGAFGIMRCSAYSGKINVPLYDPDLDPVHNITKDQYEQQTVNKNGSAINHFHEKLLRLSSMLRTPKGKILGKQRHEFMELFVNQINKEYKMES</sequence>
<dbReference type="InterPro" id="IPR003607">
    <property type="entry name" value="HD/PDEase_dom"/>
</dbReference>
<dbReference type="PANTHER" id="PTHR33594:SF1">
    <property type="entry name" value="HD_PDEASE DOMAIN-CONTAINING PROTEIN"/>
    <property type="match status" value="1"/>
</dbReference>
<protein>
    <recommendedName>
        <fullName evidence="1">HD/PDEase domain-containing protein</fullName>
    </recommendedName>
</protein>